<dbReference type="EMBL" id="JAACFV010000037">
    <property type="protein sequence ID" value="KAF7509785.1"/>
    <property type="molecule type" value="Genomic_DNA"/>
</dbReference>
<dbReference type="PANTHER" id="PTHR37852:SF1">
    <property type="entry name" value="HIG1 DOMAIN-CONTAINING PROTEIN"/>
    <property type="match status" value="1"/>
</dbReference>
<sequence>MSPVTPSKAHQKAQEDASALGEPATSDSTADASVYFPPITGSTDSRLSIPFLARFPLAVSFGLFYGFALGASKGGAQAAYRYRAENAHRLPTTKSGWYLYHKSKNYHSIIGGVKEGLRWGGRLSGWTSLFIVSEEVMDQLRGRGSDKHRDFASTICAGMATAGICNWKNRWDFFTSARMAKTALKVSLVYGLSQDLVSTLRGRRPAYVDWLMRHIWGRPETVEA</sequence>
<proteinExistence type="predicted"/>
<dbReference type="OrthoDB" id="5584028at2759"/>
<feature type="region of interest" description="Disordered" evidence="1">
    <location>
        <begin position="1"/>
        <end position="29"/>
    </location>
</feature>
<evidence type="ECO:0000313" key="3">
    <source>
        <dbReference type="Proteomes" id="UP000606974"/>
    </source>
</evidence>
<accession>A0A8H7E620</accession>
<keyword evidence="3" id="KW-1185">Reference proteome</keyword>
<gene>
    <name evidence="2" type="ORF">GJ744_007480</name>
</gene>
<protein>
    <submittedName>
        <fullName evidence="2">Uncharacterized protein</fullName>
    </submittedName>
</protein>
<dbReference type="AlphaFoldDB" id="A0A8H7E620"/>
<evidence type="ECO:0000256" key="1">
    <source>
        <dbReference type="SAM" id="MobiDB-lite"/>
    </source>
</evidence>
<comment type="caution">
    <text evidence="2">The sequence shown here is derived from an EMBL/GenBank/DDBJ whole genome shotgun (WGS) entry which is preliminary data.</text>
</comment>
<name>A0A8H7E620_9EURO</name>
<organism evidence="2 3">
    <name type="scientific">Endocarpon pusillum</name>
    <dbReference type="NCBI Taxonomy" id="364733"/>
    <lineage>
        <taxon>Eukaryota</taxon>
        <taxon>Fungi</taxon>
        <taxon>Dikarya</taxon>
        <taxon>Ascomycota</taxon>
        <taxon>Pezizomycotina</taxon>
        <taxon>Eurotiomycetes</taxon>
        <taxon>Chaetothyriomycetidae</taxon>
        <taxon>Verrucariales</taxon>
        <taxon>Verrucariaceae</taxon>
        <taxon>Endocarpon</taxon>
    </lineage>
</organism>
<dbReference type="Proteomes" id="UP000606974">
    <property type="component" value="Unassembled WGS sequence"/>
</dbReference>
<evidence type="ECO:0000313" key="2">
    <source>
        <dbReference type="EMBL" id="KAF7509785.1"/>
    </source>
</evidence>
<reference evidence="2" key="1">
    <citation type="submission" date="2020-02" db="EMBL/GenBank/DDBJ databases">
        <authorList>
            <person name="Palmer J.M."/>
        </authorList>
    </citation>
    <scope>NUCLEOTIDE SEQUENCE</scope>
    <source>
        <strain evidence="2">EPUS1.4</strain>
        <tissue evidence="2">Thallus</tissue>
    </source>
</reference>
<dbReference type="PANTHER" id="PTHR37852">
    <property type="entry name" value="YALI0B21208P"/>
    <property type="match status" value="1"/>
</dbReference>